<evidence type="ECO:0000313" key="3">
    <source>
        <dbReference type="RefSeq" id="XP_034105382.1"/>
    </source>
</evidence>
<feature type="transmembrane region" description="Helical" evidence="1">
    <location>
        <begin position="12"/>
        <end position="30"/>
    </location>
</feature>
<dbReference type="OrthoDB" id="7861383at2759"/>
<evidence type="ECO:0000313" key="2">
    <source>
        <dbReference type="Proteomes" id="UP000515160"/>
    </source>
</evidence>
<proteinExistence type="predicted"/>
<evidence type="ECO:0000256" key="1">
    <source>
        <dbReference type="SAM" id="Phobius"/>
    </source>
</evidence>
<feature type="transmembrane region" description="Helical" evidence="1">
    <location>
        <begin position="36"/>
        <end position="53"/>
    </location>
</feature>
<keyword evidence="1" id="KW-0812">Transmembrane</keyword>
<name>A0A6P8YBM6_DROAB</name>
<organism evidence="2 3">
    <name type="scientific">Drosophila albomicans</name>
    <name type="common">Fruit fly</name>
    <dbReference type="NCBI Taxonomy" id="7291"/>
    <lineage>
        <taxon>Eukaryota</taxon>
        <taxon>Metazoa</taxon>
        <taxon>Ecdysozoa</taxon>
        <taxon>Arthropoda</taxon>
        <taxon>Hexapoda</taxon>
        <taxon>Insecta</taxon>
        <taxon>Pterygota</taxon>
        <taxon>Neoptera</taxon>
        <taxon>Endopterygota</taxon>
        <taxon>Diptera</taxon>
        <taxon>Brachycera</taxon>
        <taxon>Muscomorpha</taxon>
        <taxon>Ephydroidea</taxon>
        <taxon>Drosophilidae</taxon>
        <taxon>Drosophila</taxon>
    </lineage>
</organism>
<reference evidence="3" key="1">
    <citation type="submission" date="2025-08" db="UniProtKB">
        <authorList>
            <consortium name="RefSeq"/>
        </authorList>
    </citation>
    <scope>IDENTIFICATION</scope>
    <source>
        <strain evidence="3">15112-1751.03</strain>
        <tissue evidence="3">Whole Adult</tissue>
    </source>
</reference>
<keyword evidence="1" id="KW-1133">Transmembrane helix</keyword>
<dbReference type="AlphaFoldDB" id="A0A6P8YBM6"/>
<dbReference type="Proteomes" id="UP000515160">
    <property type="component" value="Chromosome 3"/>
</dbReference>
<sequence length="198" mass="22440">MWLSNRNAQIAIGLMVYGLALITHTLPFPWNEGLETMRDLEFVATLSLLFGILKAHPKHRAKLMLGWLVITVFCFLSMLNTGVMIICPRVDRGPVSFIWILISWSLAGVVAHLWIIMYNEYVELTIGAEQPVEEVHPKAQEALRKPSLYPNTENLTISVHGKPVEEVDAKTQEDLKKPSPYPNTENLTILVHGKRMEI</sequence>
<feature type="transmembrane region" description="Helical" evidence="1">
    <location>
        <begin position="97"/>
        <end position="116"/>
    </location>
</feature>
<dbReference type="RefSeq" id="XP_034105382.1">
    <property type="nucleotide sequence ID" value="XM_034249491.2"/>
</dbReference>
<dbReference type="GeneID" id="117568683"/>
<keyword evidence="2" id="KW-1185">Reference proteome</keyword>
<keyword evidence="1" id="KW-0472">Membrane</keyword>
<accession>A0A6P8YBM6</accession>
<feature type="transmembrane region" description="Helical" evidence="1">
    <location>
        <begin position="65"/>
        <end position="85"/>
    </location>
</feature>
<protein>
    <submittedName>
        <fullName evidence="3">Uncharacterized protein LOC117568683</fullName>
    </submittedName>
</protein>
<gene>
    <name evidence="3" type="primary">LOC117568683</name>
</gene>